<gene>
    <name evidence="3" type="ORF">A4X03_0g600</name>
    <name evidence="2" type="ORF">JKIAZH3_G4668</name>
</gene>
<comment type="caution">
    <text evidence="3">The sequence shown here is derived from an EMBL/GenBank/DDBJ whole genome shotgun (WGS) entry which is preliminary data.</text>
</comment>
<keyword evidence="5" id="KW-1185">Reference proteome</keyword>
<evidence type="ECO:0000313" key="5">
    <source>
        <dbReference type="Proteomes" id="UP000836402"/>
    </source>
</evidence>
<name>A0A177VDR6_9BASI</name>
<dbReference type="AlphaFoldDB" id="A0A177VDR6"/>
<dbReference type="EMBL" id="CAJHJG010005233">
    <property type="protein sequence ID" value="CAD6948565.1"/>
    <property type="molecule type" value="Genomic_DNA"/>
</dbReference>
<proteinExistence type="predicted"/>
<feature type="compositionally biased region" description="Acidic residues" evidence="1">
    <location>
        <begin position="731"/>
        <end position="748"/>
    </location>
</feature>
<evidence type="ECO:0000313" key="2">
    <source>
        <dbReference type="EMBL" id="CAD6948565.1"/>
    </source>
</evidence>
<reference evidence="3" key="1">
    <citation type="submission" date="2016-04" db="EMBL/GenBank/DDBJ databases">
        <authorList>
            <person name="Nguyen H.D."/>
            <person name="Kesanakurti P."/>
            <person name="Cullis J."/>
            <person name="Levesque C.A."/>
            <person name="Hambleton S."/>
        </authorList>
    </citation>
    <scope>NUCLEOTIDE SEQUENCE</scope>
    <source>
        <strain evidence="3">DAOMC 238032</strain>
    </source>
</reference>
<dbReference type="Proteomes" id="UP000836402">
    <property type="component" value="Unassembled WGS sequence"/>
</dbReference>
<sequence>MSQPSSGIILPAPLQNEGTSTTHKGTLRVAINPNPHRKSKILSRIRTWVLVAHKVQYIASWLALFILESEHRRPTKLKTLERAGAFTDFTDVLTDTSGTRGGSGLNLLYEECINYVNSGNVRKTIRSGTKRLACEEMVGIHAAAFHALWPFAPNDANIPSSVLVHLAAQWTSSVLNQIQEHLMKALAHIVNKVADIKKAQAHLHDANPGVAAASKNRLAAIRQYKAWLFEHTNNPAPPDVTDASIARVHGKMGPLLERLPCNDRTRLDQDVSRNPLRYLDFFLSVLRFFADDSVFSENRAPLAFPAAHRLVPKNIQLDAHALSQLSNSITYVAQQTETAAAAKHGKSKEQLKKEAWAFVFDLSKPPFGSTTRWILNASVRTDGVAISVHKRKNTKKLSKSQAKARRYKSARGSSAQKRANAKVLRARGPFPELETLNDEEIFGAIGRAVFIDPGKRNLLTAVGEHSKSKKNGAVVLRYSAPQRAAMLGTAMFTRRLTKRECQMDPQLPDVIASLSRLNRRAFSAPAIASWVHSMYIHFDRLAKVHTDPFYRQVLLRKYSMQQVETARLVKEFAREFGPDAVLIFGTWTQTVIRKQPSTLRGSTLQETFSKAGFTVYSVDEYLTSSRCPVCLGKVIKAPNTVQVRRKVEFDHQVRPHGLLVCDSTTCKEACGGSARFMNRDVMAAMNFRIVFQKHVNDIESGTQRRRPAHLSRRRHDNLSQAHNEDHSDSEGNGDSDEEDGEEDEDEEE</sequence>
<evidence type="ECO:0000256" key="1">
    <source>
        <dbReference type="SAM" id="MobiDB-lite"/>
    </source>
</evidence>
<evidence type="ECO:0000313" key="4">
    <source>
        <dbReference type="Proteomes" id="UP000077671"/>
    </source>
</evidence>
<evidence type="ECO:0000313" key="3">
    <source>
        <dbReference type="EMBL" id="KAE8264949.1"/>
    </source>
</evidence>
<dbReference type="Proteomes" id="UP000077671">
    <property type="component" value="Unassembled WGS sequence"/>
</dbReference>
<feature type="compositionally biased region" description="Basic residues" evidence="1">
    <location>
        <begin position="703"/>
        <end position="715"/>
    </location>
</feature>
<protein>
    <submittedName>
        <fullName evidence="3">Uncharacterized protein</fullName>
    </submittedName>
</protein>
<organism evidence="3 4">
    <name type="scientific">Tilletia caries</name>
    <name type="common">wheat bunt fungus</name>
    <dbReference type="NCBI Taxonomy" id="13290"/>
    <lineage>
        <taxon>Eukaryota</taxon>
        <taxon>Fungi</taxon>
        <taxon>Dikarya</taxon>
        <taxon>Basidiomycota</taxon>
        <taxon>Ustilaginomycotina</taxon>
        <taxon>Exobasidiomycetes</taxon>
        <taxon>Tilletiales</taxon>
        <taxon>Tilletiaceae</taxon>
        <taxon>Tilletia</taxon>
    </lineage>
</organism>
<reference evidence="3" key="2">
    <citation type="journal article" date="2019" name="IMA Fungus">
        <title>Genome sequencing and comparison of five Tilletia species to identify candidate genes for the detection of regulated species infecting wheat.</title>
        <authorList>
            <person name="Nguyen H.D.T."/>
            <person name="Sultana T."/>
            <person name="Kesanakurti P."/>
            <person name="Hambleton S."/>
        </authorList>
    </citation>
    <scope>NUCLEOTIDE SEQUENCE</scope>
    <source>
        <strain evidence="3">DAOMC 238032</strain>
    </source>
</reference>
<feature type="region of interest" description="Disordered" evidence="1">
    <location>
        <begin position="698"/>
        <end position="748"/>
    </location>
</feature>
<dbReference type="EMBL" id="LWDD02000037">
    <property type="protein sequence ID" value="KAE8264949.1"/>
    <property type="molecule type" value="Genomic_DNA"/>
</dbReference>
<reference evidence="2" key="3">
    <citation type="submission" date="2020-10" db="EMBL/GenBank/DDBJ databases">
        <authorList>
            <person name="Sedaghatjoo S."/>
        </authorList>
    </citation>
    <scope>NUCLEOTIDE SEQUENCE</scope>
    <source>
        <strain evidence="2">AZH3</strain>
    </source>
</reference>
<accession>A0A177VDR6</accession>